<reference evidence="3 4" key="1">
    <citation type="journal article" date="2018" name="Nat. Biotechnol.">
        <title>A standardized bacterial taxonomy based on genome phylogeny substantially revises the tree of life.</title>
        <authorList>
            <person name="Parks D.H."/>
            <person name="Chuvochina M."/>
            <person name="Waite D.W."/>
            <person name="Rinke C."/>
            <person name="Skarshewski A."/>
            <person name="Chaumeil P.A."/>
            <person name="Hugenholtz P."/>
        </authorList>
    </citation>
    <scope>NUCLEOTIDE SEQUENCE [LARGE SCALE GENOMIC DNA]</scope>
    <source>
        <strain evidence="3">UBA8844</strain>
    </source>
</reference>
<dbReference type="PIRSF" id="PIRSF003180">
    <property type="entry name" value="DiGMPpdiest_YuxH"/>
    <property type="match status" value="1"/>
</dbReference>
<dbReference type="SUPFAM" id="SSF141868">
    <property type="entry name" value="EAL domain-like"/>
    <property type="match status" value="1"/>
</dbReference>
<dbReference type="InterPro" id="IPR013976">
    <property type="entry name" value="HDOD"/>
</dbReference>
<gene>
    <name evidence="3" type="ORF">DGD08_00925</name>
</gene>
<dbReference type="EMBL" id="DPIY01000001">
    <property type="protein sequence ID" value="HCT55752.1"/>
    <property type="molecule type" value="Genomic_DNA"/>
</dbReference>
<dbReference type="SMART" id="SM00052">
    <property type="entry name" value="EAL"/>
    <property type="match status" value="1"/>
</dbReference>
<evidence type="ECO:0000259" key="2">
    <source>
        <dbReference type="PROSITE" id="PS51833"/>
    </source>
</evidence>
<dbReference type="InterPro" id="IPR001633">
    <property type="entry name" value="EAL_dom"/>
</dbReference>
<dbReference type="Proteomes" id="UP000264071">
    <property type="component" value="Unassembled WGS sequence"/>
</dbReference>
<feature type="domain" description="HDOD" evidence="2">
    <location>
        <begin position="222"/>
        <end position="409"/>
    </location>
</feature>
<dbReference type="PANTHER" id="PTHR33525:SF4">
    <property type="entry name" value="CYCLIC DI-GMP PHOSPHODIESTERASE CDGJ"/>
    <property type="match status" value="1"/>
</dbReference>
<dbReference type="Gene3D" id="3.20.20.450">
    <property type="entry name" value="EAL domain"/>
    <property type="match status" value="1"/>
</dbReference>
<dbReference type="Gene3D" id="1.10.3210.10">
    <property type="entry name" value="Hypothetical protein af1432"/>
    <property type="match status" value="1"/>
</dbReference>
<dbReference type="SUPFAM" id="SSF109604">
    <property type="entry name" value="HD-domain/PDEase-like"/>
    <property type="match status" value="1"/>
</dbReference>
<accession>A0A3D4V4R6</accession>
<feature type="domain" description="EAL" evidence="1">
    <location>
        <begin position="1"/>
        <end position="228"/>
    </location>
</feature>
<dbReference type="PANTHER" id="PTHR33525">
    <property type="match status" value="1"/>
</dbReference>
<dbReference type="InterPro" id="IPR035919">
    <property type="entry name" value="EAL_sf"/>
</dbReference>
<name>A0A3D4V4R6_9BACT</name>
<evidence type="ECO:0000313" key="4">
    <source>
        <dbReference type="Proteomes" id="UP000264071"/>
    </source>
</evidence>
<proteinExistence type="predicted"/>
<dbReference type="AlphaFoldDB" id="A0A3D4V4R6"/>
<dbReference type="InterPro" id="IPR014408">
    <property type="entry name" value="dGMP_Pdiesterase_EAL/HD-GYP"/>
</dbReference>
<protein>
    <submittedName>
        <fullName evidence="3">EAL domain-containing protein</fullName>
    </submittedName>
</protein>
<dbReference type="PROSITE" id="PS50883">
    <property type="entry name" value="EAL"/>
    <property type="match status" value="1"/>
</dbReference>
<dbReference type="PROSITE" id="PS51833">
    <property type="entry name" value="HDOD"/>
    <property type="match status" value="1"/>
</dbReference>
<dbReference type="InterPro" id="IPR052340">
    <property type="entry name" value="RNase_Y/CdgJ"/>
</dbReference>
<sequence length="428" mass="46481">MSARMPVHDVDVTPPPTAQHVFIARQPIFDRAPDRVAYELLYRASREATAATTDMSPTFMCGDTALHALLSIGLERLTAGTKAFVNITEDHLLGELYKIFDAQAVVLEPLETIDGSPAVVDACKRAVADGYTLALDDYDGRVSLDPLLPLATIVKVDVLPHTKAGTLEQLVPLVARLKGMGLTVLAERVETAAELAACRAMGFDLFQGYVFSRPETLDGRAANVHQAAVFQIVSMLNEPRVTEWDLENAFRGHPSLSFTLLRIVNSASFGGRSVDSIPHAIRLVGREALSRWMIIMLVASVGAQSAVAHEAVMTALVRGRFCEAVSAHAGHSDPAARFLVGLLSRMDVLLGLPMDQVLDRLPVSKDVRDALLRGIGPHADVLRLADAYERADWEQVEQEVPGMRAAFTELYTESVIWSGDRLASAAPQ</sequence>
<organism evidence="3 4">
    <name type="scientific">Gemmatimonas aurantiaca</name>
    <dbReference type="NCBI Taxonomy" id="173480"/>
    <lineage>
        <taxon>Bacteria</taxon>
        <taxon>Pseudomonadati</taxon>
        <taxon>Gemmatimonadota</taxon>
        <taxon>Gemmatimonadia</taxon>
        <taxon>Gemmatimonadales</taxon>
        <taxon>Gemmatimonadaceae</taxon>
        <taxon>Gemmatimonas</taxon>
    </lineage>
</organism>
<evidence type="ECO:0000313" key="3">
    <source>
        <dbReference type="EMBL" id="HCT55752.1"/>
    </source>
</evidence>
<dbReference type="Pfam" id="PF08668">
    <property type="entry name" value="HDOD"/>
    <property type="match status" value="1"/>
</dbReference>
<comment type="caution">
    <text evidence="3">The sequence shown here is derived from an EMBL/GenBank/DDBJ whole genome shotgun (WGS) entry which is preliminary data.</text>
</comment>
<evidence type="ECO:0000259" key="1">
    <source>
        <dbReference type="PROSITE" id="PS50883"/>
    </source>
</evidence>
<dbReference type="Pfam" id="PF00563">
    <property type="entry name" value="EAL"/>
    <property type="match status" value="1"/>
</dbReference>